<dbReference type="OrthoDB" id="2793508at2759"/>
<gene>
    <name evidence="3" type="ORF">GSI_11360</name>
</gene>
<protein>
    <submittedName>
        <fullName evidence="3">Uncharacterized protein</fullName>
    </submittedName>
</protein>
<keyword evidence="4" id="KW-1185">Reference proteome</keyword>
<dbReference type="AlphaFoldDB" id="A0A2G8RVS2"/>
<feature type="transmembrane region" description="Helical" evidence="2">
    <location>
        <begin position="191"/>
        <end position="213"/>
    </location>
</feature>
<comment type="caution">
    <text evidence="3">The sequence shown here is derived from an EMBL/GenBank/DDBJ whole genome shotgun (WGS) entry which is preliminary data.</text>
</comment>
<dbReference type="EMBL" id="AYKW01000045">
    <property type="protein sequence ID" value="PIL25611.1"/>
    <property type="molecule type" value="Genomic_DNA"/>
</dbReference>
<reference evidence="3 4" key="1">
    <citation type="journal article" date="2015" name="Sci. Rep.">
        <title>Chromosome-level genome map provides insights into diverse defense mechanisms in the medicinal fungus Ganoderma sinense.</title>
        <authorList>
            <person name="Zhu Y."/>
            <person name="Xu J."/>
            <person name="Sun C."/>
            <person name="Zhou S."/>
            <person name="Xu H."/>
            <person name="Nelson D.R."/>
            <person name="Qian J."/>
            <person name="Song J."/>
            <person name="Luo H."/>
            <person name="Xiang L."/>
            <person name="Li Y."/>
            <person name="Xu Z."/>
            <person name="Ji A."/>
            <person name="Wang L."/>
            <person name="Lu S."/>
            <person name="Hayward A."/>
            <person name="Sun W."/>
            <person name="Li X."/>
            <person name="Schwartz D.C."/>
            <person name="Wang Y."/>
            <person name="Chen S."/>
        </authorList>
    </citation>
    <scope>NUCLEOTIDE SEQUENCE [LARGE SCALE GENOMIC DNA]</scope>
    <source>
        <strain evidence="3 4">ZZ0214-1</strain>
    </source>
</reference>
<proteinExistence type="predicted"/>
<dbReference type="Proteomes" id="UP000230002">
    <property type="component" value="Unassembled WGS sequence"/>
</dbReference>
<accession>A0A2G8RVS2</accession>
<name>A0A2G8RVS2_9APHY</name>
<feature type="coiled-coil region" evidence="1">
    <location>
        <begin position="151"/>
        <end position="178"/>
    </location>
</feature>
<organism evidence="3 4">
    <name type="scientific">Ganoderma sinense ZZ0214-1</name>
    <dbReference type="NCBI Taxonomy" id="1077348"/>
    <lineage>
        <taxon>Eukaryota</taxon>
        <taxon>Fungi</taxon>
        <taxon>Dikarya</taxon>
        <taxon>Basidiomycota</taxon>
        <taxon>Agaricomycotina</taxon>
        <taxon>Agaricomycetes</taxon>
        <taxon>Polyporales</taxon>
        <taxon>Polyporaceae</taxon>
        <taxon>Ganoderma</taxon>
    </lineage>
</organism>
<sequence>MVFYPDNEKRATRLQQLVDSMANLQTDVKNIGHRMDEKNAKYRPAINALLKAHGMATVDDVINAAAAKMTPGDKKVFEALIKTIKDTKSDFDTTYFVAGLLLAPEGVLSGSAYGKAVLNIARFGVRMVNIKWMANFFKAAEEGSRAATIAATEIAAEAEAAERTIKEAGEAGEELSEATKAVTLAGRISTFFKILGAIGLVITVIAGVIEAIVGAEQKKKLLEAIHGLQPARLSTAFFKREGTHIISHLETLDLYLAAMPGGAEPNPELAARVARKLISGIAEQNAAIDLNALETDLEIQDHTSALFYGDDDLGHEAVVAAASKQS</sequence>
<keyword evidence="2" id="KW-1133">Transmembrane helix</keyword>
<evidence type="ECO:0000256" key="1">
    <source>
        <dbReference type="SAM" id="Coils"/>
    </source>
</evidence>
<evidence type="ECO:0000256" key="2">
    <source>
        <dbReference type="SAM" id="Phobius"/>
    </source>
</evidence>
<keyword evidence="2" id="KW-0812">Transmembrane</keyword>
<keyword evidence="1" id="KW-0175">Coiled coil</keyword>
<evidence type="ECO:0000313" key="3">
    <source>
        <dbReference type="EMBL" id="PIL25611.1"/>
    </source>
</evidence>
<evidence type="ECO:0000313" key="4">
    <source>
        <dbReference type="Proteomes" id="UP000230002"/>
    </source>
</evidence>
<keyword evidence="2" id="KW-0472">Membrane</keyword>